<feature type="compositionally biased region" description="Polar residues" evidence="1">
    <location>
        <begin position="111"/>
        <end position="121"/>
    </location>
</feature>
<proteinExistence type="predicted"/>
<gene>
    <name evidence="2" type="ORF">ETSY1_24330</name>
</gene>
<dbReference type="EMBL" id="AZHW01000720">
    <property type="protein sequence ID" value="ETW97009.1"/>
    <property type="molecule type" value="Genomic_DNA"/>
</dbReference>
<dbReference type="HOGENOM" id="CLU_1861538_0_0_7"/>
<sequence>MHTVILTEVLSMEYDHLTSRRKERRDQRPARRHLSAIQQRMLIWLQDELQRRTDATDGIPFPALVQAMRTDKLNVMTSLRQLMRKGLVAVTLPRGAWNRYIDLTSQGIAQAQDLTKQTPQTDLPAKRRRADKRERDLHKRDRRSGRRY</sequence>
<accession>W4LGI3</accession>
<comment type="caution">
    <text evidence="2">The sequence shown here is derived from an EMBL/GenBank/DDBJ whole genome shotgun (WGS) entry which is preliminary data.</text>
</comment>
<evidence type="ECO:0000313" key="3">
    <source>
        <dbReference type="Proteomes" id="UP000019141"/>
    </source>
</evidence>
<reference evidence="2 3" key="1">
    <citation type="journal article" date="2014" name="Nature">
        <title>An environmental bacterial taxon with a large and distinct metabolic repertoire.</title>
        <authorList>
            <person name="Wilson M.C."/>
            <person name="Mori T."/>
            <person name="Ruckert C."/>
            <person name="Uria A.R."/>
            <person name="Helf M.J."/>
            <person name="Takada K."/>
            <person name="Gernert C."/>
            <person name="Steffens U.A."/>
            <person name="Heycke N."/>
            <person name="Schmitt S."/>
            <person name="Rinke C."/>
            <person name="Helfrich E.J."/>
            <person name="Brachmann A.O."/>
            <person name="Gurgui C."/>
            <person name="Wakimoto T."/>
            <person name="Kracht M."/>
            <person name="Crusemann M."/>
            <person name="Hentschel U."/>
            <person name="Abe I."/>
            <person name="Matsunaga S."/>
            <person name="Kalinowski J."/>
            <person name="Takeyama H."/>
            <person name="Piel J."/>
        </authorList>
    </citation>
    <scope>NUCLEOTIDE SEQUENCE [LARGE SCALE GENOMIC DNA]</scope>
    <source>
        <strain evidence="3">TSY1</strain>
    </source>
</reference>
<protein>
    <submittedName>
        <fullName evidence="2">Uncharacterized protein</fullName>
    </submittedName>
</protein>
<dbReference type="Proteomes" id="UP000019141">
    <property type="component" value="Unassembled WGS sequence"/>
</dbReference>
<dbReference type="AlphaFoldDB" id="W4LGI3"/>
<name>W4LGI3_ENTF1</name>
<organism evidence="2 3">
    <name type="scientific">Entotheonella factor</name>
    <dbReference type="NCBI Taxonomy" id="1429438"/>
    <lineage>
        <taxon>Bacteria</taxon>
        <taxon>Pseudomonadati</taxon>
        <taxon>Nitrospinota/Tectimicrobiota group</taxon>
        <taxon>Candidatus Tectimicrobiota</taxon>
        <taxon>Candidatus Entotheonellia</taxon>
        <taxon>Candidatus Entotheonellales</taxon>
        <taxon>Candidatus Entotheonellaceae</taxon>
        <taxon>Candidatus Entotheonella</taxon>
    </lineage>
</organism>
<feature type="region of interest" description="Disordered" evidence="1">
    <location>
        <begin position="111"/>
        <end position="148"/>
    </location>
</feature>
<keyword evidence="3" id="KW-1185">Reference proteome</keyword>
<evidence type="ECO:0000313" key="2">
    <source>
        <dbReference type="EMBL" id="ETW97009.1"/>
    </source>
</evidence>
<evidence type="ECO:0000256" key="1">
    <source>
        <dbReference type="SAM" id="MobiDB-lite"/>
    </source>
</evidence>